<dbReference type="InterPro" id="IPR005073">
    <property type="entry name" value="Peptidase_M74"/>
</dbReference>
<name>W9V2N0_9GAMM</name>
<evidence type="ECO:0000313" key="10">
    <source>
        <dbReference type="EMBL" id="EXJ13758.1"/>
    </source>
</evidence>
<dbReference type="AlphaFoldDB" id="W9V2N0"/>
<evidence type="ECO:0000256" key="9">
    <source>
        <dbReference type="SAM" id="MobiDB-lite"/>
    </source>
</evidence>
<dbReference type="Gene3D" id="3.30.1380.10">
    <property type="match status" value="1"/>
</dbReference>
<dbReference type="GO" id="GO:0046872">
    <property type="term" value="F:metal ion binding"/>
    <property type="evidence" value="ECO:0007669"/>
    <property type="project" value="UniProtKB-KW"/>
</dbReference>
<proteinExistence type="predicted"/>
<keyword evidence="5" id="KW-0378">Hydrolase</keyword>
<evidence type="ECO:0000256" key="4">
    <source>
        <dbReference type="ARBA" id="ARBA00022764"/>
    </source>
</evidence>
<keyword evidence="11" id="KW-1185">Reference proteome</keyword>
<feature type="disulfide bond" evidence="8">
    <location>
        <begin position="181"/>
        <end position="229"/>
    </location>
</feature>
<organism evidence="10 11">
    <name type="scientific">Imhoffiella purpurea</name>
    <dbReference type="NCBI Taxonomy" id="1249627"/>
    <lineage>
        <taxon>Bacteria</taxon>
        <taxon>Pseudomonadati</taxon>
        <taxon>Pseudomonadota</taxon>
        <taxon>Gammaproteobacteria</taxon>
        <taxon>Chromatiales</taxon>
        <taxon>Chromatiaceae</taxon>
        <taxon>Imhoffiella</taxon>
    </lineage>
</organism>
<evidence type="ECO:0000256" key="2">
    <source>
        <dbReference type="ARBA" id="ARBA00022723"/>
    </source>
</evidence>
<keyword evidence="2" id="KW-0479">Metal-binding</keyword>
<dbReference type="Pfam" id="PF03411">
    <property type="entry name" value="Peptidase_M74"/>
    <property type="match status" value="1"/>
</dbReference>
<keyword evidence="8" id="KW-1015">Disulfide bond</keyword>
<keyword evidence="7" id="KW-0482">Metalloprotease</keyword>
<dbReference type="SUPFAM" id="SSF55166">
    <property type="entry name" value="Hedgehog/DD-peptidase"/>
    <property type="match status" value="1"/>
</dbReference>
<evidence type="ECO:0000256" key="1">
    <source>
        <dbReference type="ARBA" id="ARBA00022670"/>
    </source>
</evidence>
<dbReference type="NCBIfam" id="NF006947">
    <property type="entry name" value="PRK09429.1"/>
    <property type="match status" value="1"/>
</dbReference>
<evidence type="ECO:0000313" key="11">
    <source>
        <dbReference type="Proteomes" id="UP000019460"/>
    </source>
</evidence>
<evidence type="ECO:0000256" key="3">
    <source>
        <dbReference type="ARBA" id="ARBA00022729"/>
    </source>
</evidence>
<dbReference type="eggNOG" id="COG3770">
    <property type="taxonomic scope" value="Bacteria"/>
</dbReference>
<keyword evidence="4" id="KW-0574">Periplasm</keyword>
<gene>
    <name evidence="10" type="ORF">D779_3297</name>
</gene>
<accession>W9V2N0</accession>
<feature type="disulfide bond" evidence="8">
    <location>
        <begin position="37"/>
        <end position="260"/>
    </location>
</feature>
<dbReference type="STRING" id="1249627.D779_3297"/>
<dbReference type="Proteomes" id="UP000019460">
    <property type="component" value="Unassembled WGS sequence"/>
</dbReference>
<keyword evidence="3" id="KW-0732">Signal</keyword>
<dbReference type="GO" id="GO:0030288">
    <property type="term" value="C:outer membrane-bounded periplasmic space"/>
    <property type="evidence" value="ECO:0007669"/>
    <property type="project" value="InterPro"/>
</dbReference>
<feature type="disulfide bond" evidence="8">
    <location>
        <begin position="210"/>
        <end position="217"/>
    </location>
</feature>
<sequence>MLVLLFSAGMASASPWGEVKRPSSGPPRVIGGVSNGCIAGALALPESGPGYVSIRRYRNRYYGHPKLLRFIADMGLAQKRHGDRLMMIGDLSQPRGGLMSSSHRSHQNGLDVDIWLTLADSPAMARRLMDDRSDPDSMVAPGGDDISRYWGEDQRFLIETAARHPSVDRIFANPAIKQALCRSARGDRSWLRKVRPWWGHDAHIHVRLSCPPGSGQCASQSPVPVGEGCGKELAWWFSPEARKPSKKGGRRVEPTPPAACSALLRDM</sequence>
<reference evidence="10 11" key="1">
    <citation type="submission" date="2012-11" db="EMBL/GenBank/DDBJ databases">
        <title>Genome assembly of Thiorhodococcus sp. AK35.</title>
        <authorList>
            <person name="Nupur N."/>
            <person name="Khatri I."/>
            <person name="Subramanian S."/>
            <person name="Pinnaka A."/>
        </authorList>
    </citation>
    <scope>NUCLEOTIDE SEQUENCE [LARGE SCALE GENOMIC DNA]</scope>
    <source>
        <strain evidence="10 11">AK35</strain>
    </source>
</reference>
<dbReference type="GO" id="GO:0004252">
    <property type="term" value="F:serine-type endopeptidase activity"/>
    <property type="evidence" value="ECO:0007669"/>
    <property type="project" value="InterPro"/>
</dbReference>
<feature type="region of interest" description="Disordered" evidence="9">
    <location>
        <begin position="240"/>
        <end position="267"/>
    </location>
</feature>
<dbReference type="GO" id="GO:0006508">
    <property type="term" value="P:proteolysis"/>
    <property type="evidence" value="ECO:0007669"/>
    <property type="project" value="UniProtKB-KW"/>
</dbReference>
<evidence type="ECO:0000256" key="7">
    <source>
        <dbReference type="ARBA" id="ARBA00023049"/>
    </source>
</evidence>
<dbReference type="RefSeq" id="WP_043756287.1">
    <property type="nucleotide sequence ID" value="NZ_AONC01000057.1"/>
</dbReference>
<dbReference type="EMBL" id="AONC01000057">
    <property type="protein sequence ID" value="EXJ13758.1"/>
    <property type="molecule type" value="Genomic_DNA"/>
</dbReference>
<keyword evidence="1" id="KW-0645">Protease</keyword>
<keyword evidence="6" id="KW-0862">Zinc</keyword>
<comment type="caution">
    <text evidence="10">The sequence shown here is derived from an EMBL/GenBank/DDBJ whole genome shotgun (WGS) entry which is preliminary data.</text>
</comment>
<dbReference type="PATRIC" id="fig|1249627.3.peg.3449"/>
<dbReference type="InterPro" id="IPR009045">
    <property type="entry name" value="Zn_M74/Hedgehog-like"/>
</dbReference>
<evidence type="ECO:0000256" key="5">
    <source>
        <dbReference type="ARBA" id="ARBA00022801"/>
    </source>
</evidence>
<evidence type="ECO:0000256" key="8">
    <source>
        <dbReference type="PIRSR" id="PIRSR018455-2"/>
    </source>
</evidence>
<protein>
    <submittedName>
        <fullName evidence="10">Murein endopeptidase</fullName>
    </submittedName>
</protein>
<dbReference type="PIRSF" id="PIRSF018455">
    <property type="entry name" value="MepA"/>
    <property type="match status" value="1"/>
</dbReference>
<dbReference type="GO" id="GO:0008237">
    <property type="term" value="F:metallopeptidase activity"/>
    <property type="evidence" value="ECO:0007669"/>
    <property type="project" value="UniProtKB-KW"/>
</dbReference>
<evidence type="ECO:0000256" key="6">
    <source>
        <dbReference type="ARBA" id="ARBA00022833"/>
    </source>
</evidence>